<gene>
    <name evidence="1" type="ORF">MtrunA17_Chr7g0262701</name>
</gene>
<accession>A0A396HBL6</accession>
<name>A0A396HBL6_MEDTR</name>
<protein>
    <submittedName>
        <fullName evidence="1">Uncharacterized protein</fullName>
    </submittedName>
</protein>
<evidence type="ECO:0000313" key="1">
    <source>
        <dbReference type="EMBL" id="RHN48337.1"/>
    </source>
</evidence>
<dbReference type="Proteomes" id="UP000265566">
    <property type="component" value="Chromosome 7"/>
</dbReference>
<dbReference type="AlphaFoldDB" id="A0A396HBL6"/>
<comment type="caution">
    <text evidence="1">The sequence shown here is derived from an EMBL/GenBank/DDBJ whole genome shotgun (WGS) entry which is preliminary data.</text>
</comment>
<dbReference type="Gramene" id="rna43044">
    <property type="protein sequence ID" value="RHN48337.1"/>
    <property type="gene ID" value="gene43044"/>
</dbReference>
<proteinExistence type="predicted"/>
<dbReference type="EMBL" id="PSQE01000007">
    <property type="protein sequence ID" value="RHN48337.1"/>
    <property type="molecule type" value="Genomic_DNA"/>
</dbReference>
<reference evidence="2" key="1">
    <citation type="journal article" date="2018" name="Nat. Plants">
        <title>Whole-genome landscape of Medicago truncatula symbiotic genes.</title>
        <authorList>
            <person name="Pecrix Y."/>
            <person name="Staton S.E."/>
            <person name="Sallet E."/>
            <person name="Lelandais-Briere C."/>
            <person name="Moreau S."/>
            <person name="Carrere S."/>
            <person name="Blein T."/>
            <person name="Jardinaud M.F."/>
            <person name="Latrasse D."/>
            <person name="Zouine M."/>
            <person name="Zahm M."/>
            <person name="Kreplak J."/>
            <person name="Mayjonade B."/>
            <person name="Satge C."/>
            <person name="Perez M."/>
            <person name="Cauet S."/>
            <person name="Marande W."/>
            <person name="Chantry-Darmon C."/>
            <person name="Lopez-Roques C."/>
            <person name="Bouchez O."/>
            <person name="Berard A."/>
            <person name="Debelle F."/>
            <person name="Munos S."/>
            <person name="Bendahmane A."/>
            <person name="Berges H."/>
            <person name="Niebel A."/>
            <person name="Buitink J."/>
            <person name="Frugier F."/>
            <person name="Benhamed M."/>
            <person name="Crespi M."/>
            <person name="Gouzy J."/>
            <person name="Gamas P."/>
        </authorList>
    </citation>
    <scope>NUCLEOTIDE SEQUENCE [LARGE SCALE GENOMIC DNA]</scope>
    <source>
        <strain evidence="2">cv. Jemalong A17</strain>
    </source>
</reference>
<evidence type="ECO:0000313" key="2">
    <source>
        <dbReference type="Proteomes" id="UP000265566"/>
    </source>
</evidence>
<organism evidence="1 2">
    <name type="scientific">Medicago truncatula</name>
    <name type="common">Barrel medic</name>
    <name type="synonym">Medicago tribuloides</name>
    <dbReference type="NCBI Taxonomy" id="3880"/>
    <lineage>
        <taxon>Eukaryota</taxon>
        <taxon>Viridiplantae</taxon>
        <taxon>Streptophyta</taxon>
        <taxon>Embryophyta</taxon>
        <taxon>Tracheophyta</taxon>
        <taxon>Spermatophyta</taxon>
        <taxon>Magnoliopsida</taxon>
        <taxon>eudicotyledons</taxon>
        <taxon>Gunneridae</taxon>
        <taxon>Pentapetalae</taxon>
        <taxon>rosids</taxon>
        <taxon>fabids</taxon>
        <taxon>Fabales</taxon>
        <taxon>Fabaceae</taxon>
        <taxon>Papilionoideae</taxon>
        <taxon>50 kb inversion clade</taxon>
        <taxon>NPAAA clade</taxon>
        <taxon>Hologalegina</taxon>
        <taxon>IRL clade</taxon>
        <taxon>Trifolieae</taxon>
        <taxon>Medicago</taxon>
    </lineage>
</organism>
<sequence>MWHGYLGNFTSKLQPLFNPLLLSHNHNMYPLLSRNPFFSDHLHSLIAAVLRPHRRRRTVVTHHRITTPSSPSPPFLHLYRRLTFFFSYRSVSGGHEVVGEEKEGESVCRREIIESEENFFLNDMDYSCLTLPNLLKSLIDNFISTIKIPSLIPNEISLCVGIGWEYYKIQQEEILQYQRNIQIH</sequence>